<evidence type="ECO:0000256" key="1">
    <source>
        <dbReference type="SAM" id="MobiDB-lite"/>
    </source>
</evidence>
<evidence type="ECO:0000313" key="3">
    <source>
        <dbReference type="Proteomes" id="UP000308671"/>
    </source>
</evidence>
<dbReference type="AlphaFoldDB" id="A0A4S8R3H6"/>
<reference evidence="2 3" key="1">
    <citation type="submission" date="2017-12" db="EMBL/GenBank/DDBJ databases">
        <title>Comparative genomics of Botrytis spp.</title>
        <authorList>
            <person name="Valero-Jimenez C.A."/>
            <person name="Tapia P."/>
            <person name="Veloso J."/>
            <person name="Silva-Moreno E."/>
            <person name="Staats M."/>
            <person name="Valdes J.H."/>
            <person name="Van Kan J.A.L."/>
        </authorList>
    </citation>
    <scope>NUCLEOTIDE SEQUENCE [LARGE SCALE GENOMIC DNA]</scope>
    <source>
        <strain evidence="2 3">MUCL435</strain>
    </source>
</reference>
<accession>A0A4S8R3H6</accession>
<gene>
    <name evidence="2" type="ORF">BGAL_0105g00150</name>
</gene>
<comment type="caution">
    <text evidence="2">The sequence shown here is derived from an EMBL/GenBank/DDBJ whole genome shotgun (WGS) entry which is preliminary data.</text>
</comment>
<name>A0A4S8R3H6_9HELO</name>
<organism evidence="2 3">
    <name type="scientific">Botrytis galanthina</name>
    <dbReference type="NCBI Taxonomy" id="278940"/>
    <lineage>
        <taxon>Eukaryota</taxon>
        <taxon>Fungi</taxon>
        <taxon>Dikarya</taxon>
        <taxon>Ascomycota</taxon>
        <taxon>Pezizomycotina</taxon>
        <taxon>Leotiomycetes</taxon>
        <taxon>Helotiales</taxon>
        <taxon>Sclerotiniaceae</taxon>
        <taxon>Botrytis</taxon>
    </lineage>
</organism>
<protein>
    <submittedName>
        <fullName evidence="2">Uncharacterized protein</fullName>
    </submittedName>
</protein>
<keyword evidence="3" id="KW-1185">Reference proteome</keyword>
<feature type="region of interest" description="Disordered" evidence="1">
    <location>
        <begin position="249"/>
        <end position="268"/>
    </location>
</feature>
<dbReference type="OrthoDB" id="3563282at2759"/>
<dbReference type="EMBL" id="PQXL01000105">
    <property type="protein sequence ID" value="THV51601.1"/>
    <property type="molecule type" value="Genomic_DNA"/>
</dbReference>
<sequence>MDKSNQETTMPSMHTVRSIEGEKNFTKFVSLLEEVKLLIWEFAIVAVPPREIALKSYQSCFSSFLERPIYYNPEKDLVYINRLNNAKRDITYRKNPFEGTSDEDKRRITHLAFNYDNLHMERNPWLHFFTRYLVQYLGNVHVIKFLLRKSAIKDLQDNKAHGLGTMVFNTKSRDGDPIWEVFFIERNEFPPFDDVTFPKKDLRDNPDSRLPRVQLLSFEELGCAISNYNKHWLYPEKCFVCKCESDDDSELLGSSDWEDYNSTAGDDL</sequence>
<proteinExistence type="predicted"/>
<dbReference type="Proteomes" id="UP000308671">
    <property type="component" value="Unassembled WGS sequence"/>
</dbReference>
<evidence type="ECO:0000313" key="2">
    <source>
        <dbReference type="EMBL" id="THV51601.1"/>
    </source>
</evidence>